<dbReference type="Proteomes" id="UP001296776">
    <property type="component" value="Unassembled WGS sequence"/>
</dbReference>
<accession>A0AAJ0U266</accession>
<reference evidence="1" key="1">
    <citation type="submission" date="2017-08" db="EMBL/GenBank/DDBJ databases">
        <authorList>
            <person name="Imhoff J.F."/>
            <person name="Rahn T."/>
            <person name="Kuenzel S."/>
            <person name="Neulinger S.C."/>
        </authorList>
    </citation>
    <scope>NUCLEOTIDE SEQUENCE</scope>
    <source>
        <strain evidence="1">DSM 11080</strain>
    </source>
</reference>
<reference evidence="1" key="2">
    <citation type="journal article" date="2020" name="Microorganisms">
        <title>Osmotic Adaptation and Compatible Solute Biosynthesis of Phototrophic Bacteria as Revealed from Genome Analyses.</title>
        <authorList>
            <person name="Imhoff J.F."/>
            <person name="Rahn T."/>
            <person name="Kunzel S."/>
            <person name="Keller A."/>
            <person name="Neulinger S.C."/>
        </authorList>
    </citation>
    <scope>NUCLEOTIDE SEQUENCE</scope>
    <source>
        <strain evidence="1">DSM 11080</strain>
    </source>
</reference>
<proteinExistence type="predicted"/>
<keyword evidence="2" id="KW-1185">Reference proteome</keyword>
<protein>
    <submittedName>
        <fullName evidence="1">Uncharacterized protein</fullName>
    </submittedName>
</protein>
<dbReference type="AlphaFoldDB" id="A0AAJ0U266"/>
<dbReference type="RefSeq" id="WP_200345082.1">
    <property type="nucleotide sequence ID" value="NZ_NRSJ01000005.1"/>
</dbReference>
<name>A0AAJ0U266_9GAMM</name>
<evidence type="ECO:0000313" key="2">
    <source>
        <dbReference type="Proteomes" id="UP001296776"/>
    </source>
</evidence>
<sequence>MQQALQIQTKVDQALVDAVPALTPLLGHRVQMIALDLENSEGTRPASRVDALDWPLTDAERAVWDELPSFRAEHPVRLSSLDEPT</sequence>
<evidence type="ECO:0000313" key="1">
    <source>
        <dbReference type="EMBL" id="MBK1703920.1"/>
    </source>
</evidence>
<dbReference type="EMBL" id="NRSJ01000005">
    <property type="protein sequence ID" value="MBK1703920.1"/>
    <property type="molecule type" value="Genomic_DNA"/>
</dbReference>
<organism evidence="1 2">
    <name type="scientific">Halochromatium glycolicum</name>
    <dbReference type="NCBI Taxonomy" id="85075"/>
    <lineage>
        <taxon>Bacteria</taxon>
        <taxon>Pseudomonadati</taxon>
        <taxon>Pseudomonadota</taxon>
        <taxon>Gammaproteobacteria</taxon>
        <taxon>Chromatiales</taxon>
        <taxon>Chromatiaceae</taxon>
        <taxon>Halochromatium</taxon>
    </lineage>
</organism>
<gene>
    <name evidence="1" type="ORF">CKO40_05025</name>
</gene>
<comment type="caution">
    <text evidence="1">The sequence shown here is derived from an EMBL/GenBank/DDBJ whole genome shotgun (WGS) entry which is preliminary data.</text>
</comment>